<proteinExistence type="predicted"/>
<comment type="caution">
    <text evidence="1">The sequence shown here is derived from an EMBL/GenBank/DDBJ whole genome shotgun (WGS) entry which is preliminary data.</text>
</comment>
<evidence type="ECO:0000313" key="1">
    <source>
        <dbReference type="EMBL" id="KPM49422.1"/>
    </source>
</evidence>
<evidence type="ECO:0000313" key="2">
    <source>
        <dbReference type="Proteomes" id="UP000050454"/>
    </source>
</evidence>
<reference evidence="1 2" key="1">
    <citation type="submission" date="2015-07" db="EMBL/GenBank/DDBJ databases">
        <title>The draft genome sequence of Leadbetterella sp. JN14-9.</title>
        <authorList>
            <person name="Liu Y."/>
            <person name="Du J."/>
            <person name="Shao Z."/>
        </authorList>
    </citation>
    <scope>NUCLEOTIDE SEQUENCE [LARGE SCALE GENOMIC DNA]</scope>
    <source>
        <strain evidence="1 2">JN14-9</strain>
    </source>
</reference>
<dbReference type="Proteomes" id="UP000050454">
    <property type="component" value="Unassembled WGS sequence"/>
</dbReference>
<dbReference type="EMBL" id="LGTQ01000005">
    <property type="protein sequence ID" value="KPM49422.1"/>
    <property type="molecule type" value="Genomic_DNA"/>
</dbReference>
<evidence type="ECO:0008006" key="3">
    <source>
        <dbReference type="Google" id="ProtNLM"/>
    </source>
</evidence>
<dbReference type="InterPro" id="IPR039498">
    <property type="entry name" value="NTP_transf_5"/>
</dbReference>
<dbReference type="Pfam" id="PF14907">
    <property type="entry name" value="NTP_transf_5"/>
    <property type="match status" value="1"/>
</dbReference>
<keyword evidence="2" id="KW-1185">Reference proteome</keyword>
<sequence length="380" mass="44716">MRPNAKTEFLLDSIRAYLLKQPLAHNHFGALQDPDLLRFINFHGLEPLVFQTIKKFDLKPPTAYADKLETFGLSQAAMNLVLQTELLKIKQAFHQNHIHIEDFKGIRFSNFLYNESIRAGGDLDLIVDRVNLVKALNIFRDLGFDLNVKKQRNSLGEVSFEELRDAHGQVELPLIKNQTHVDLHWGLHYPFLPYKMPSDILFHDDLDEKEKIFWILLTHHGAKEFWLRLKNLMDLGAFILKVDENFDWLTTVGKCKEFGYDRAFKNGLYLIEKNLKIELPRTLTNSIGSRSHSCEKHVVSFWNKGNHWGKSFPRLAYEQILIKSQDHGFSKWKYLKRVFEAYSEPNPIESKRIINFPKRFRILNFMSKILSYLIEKTFRR</sequence>
<dbReference type="STRING" id="1605367.AFM12_02055"/>
<dbReference type="AlphaFoldDB" id="A0A0P7BQG5"/>
<name>A0A0P7BQG5_9BACT</name>
<protein>
    <recommendedName>
        <fullName evidence="3">Nucleotidyltransferase family protein</fullName>
    </recommendedName>
</protein>
<dbReference type="OrthoDB" id="637487at2"/>
<organism evidence="1 2">
    <name type="scientific">Jiulongibacter sediminis</name>
    <dbReference type="NCBI Taxonomy" id="1605367"/>
    <lineage>
        <taxon>Bacteria</taxon>
        <taxon>Pseudomonadati</taxon>
        <taxon>Bacteroidota</taxon>
        <taxon>Cytophagia</taxon>
        <taxon>Cytophagales</taxon>
        <taxon>Leadbetterellaceae</taxon>
        <taxon>Jiulongibacter</taxon>
    </lineage>
</organism>
<dbReference type="RefSeq" id="WP_055143614.1">
    <property type="nucleotide sequence ID" value="NZ_JXSZ01000005.1"/>
</dbReference>
<accession>A0A0P7BQG5</accession>
<gene>
    <name evidence="1" type="ORF">AFM12_02055</name>
</gene>